<name>A0ABT0K074_9ACTN</name>
<dbReference type="RefSeq" id="WP_248813027.1">
    <property type="nucleotide sequence ID" value="NZ_JALKFT010000013.1"/>
</dbReference>
<proteinExistence type="predicted"/>
<comment type="caution">
    <text evidence="1">The sequence shown here is derived from an EMBL/GenBank/DDBJ whole genome shotgun (WGS) entry which is preliminary data.</text>
</comment>
<keyword evidence="2" id="KW-1185">Reference proteome</keyword>
<dbReference type="Proteomes" id="UP001201873">
    <property type="component" value="Unassembled WGS sequence"/>
</dbReference>
<organism evidence="1 2">
    <name type="scientific">Frankia umida</name>
    <dbReference type="NCBI Taxonomy" id="573489"/>
    <lineage>
        <taxon>Bacteria</taxon>
        <taxon>Bacillati</taxon>
        <taxon>Actinomycetota</taxon>
        <taxon>Actinomycetes</taxon>
        <taxon>Frankiales</taxon>
        <taxon>Frankiaceae</taxon>
        <taxon>Frankia</taxon>
    </lineage>
</organism>
<accession>A0ABT0K074</accession>
<gene>
    <name evidence="1" type="ORF">MXD59_14405</name>
</gene>
<protein>
    <submittedName>
        <fullName evidence="1">Uncharacterized protein</fullName>
    </submittedName>
</protein>
<evidence type="ECO:0000313" key="1">
    <source>
        <dbReference type="EMBL" id="MCK9876954.1"/>
    </source>
</evidence>
<evidence type="ECO:0000313" key="2">
    <source>
        <dbReference type="Proteomes" id="UP001201873"/>
    </source>
</evidence>
<reference evidence="1 2" key="1">
    <citation type="submission" date="2022-04" db="EMBL/GenBank/DDBJ databases">
        <title>Genome diversity in the genus Frankia.</title>
        <authorList>
            <person name="Carlos-Shanley C."/>
            <person name="Hahn D."/>
        </authorList>
    </citation>
    <scope>NUCLEOTIDE SEQUENCE [LARGE SCALE GENOMIC DNA]</scope>
    <source>
        <strain evidence="1 2">Ag45/Mut15</strain>
    </source>
</reference>
<sequence length="103" mass="11156">MLVVDGKGAEAAMMEQTARQVAVKVSPEGDKLITSGAHYLHMSKKDLVEAAVAFYLDARREEMQSGMRELLSELDGSRASRIAMLAGMTRAELDAVGGVEEDR</sequence>
<dbReference type="EMBL" id="JALKFT010000013">
    <property type="protein sequence ID" value="MCK9876954.1"/>
    <property type="molecule type" value="Genomic_DNA"/>
</dbReference>